<accession>A0AAX4JCJ5</accession>
<dbReference type="Proteomes" id="UP001334084">
    <property type="component" value="Chromosome 6"/>
</dbReference>
<dbReference type="KEGG" id="vnx:VNE69_06014"/>
<dbReference type="RefSeq" id="XP_065329835.1">
    <property type="nucleotide sequence ID" value="XM_065473763.1"/>
</dbReference>
<feature type="transmembrane region" description="Helical" evidence="1">
    <location>
        <begin position="7"/>
        <end position="25"/>
    </location>
</feature>
<dbReference type="AlphaFoldDB" id="A0AAX4JCJ5"/>
<name>A0AAX4JCJ5_9MICR</name>
<protein>
    <submittedName>
        <fullName evidence="2">SP-containing protein</fullName>
    </submittedName>
</protein>
<reference evidence="2" key="1">
    <citation type="journal article" date="2024" name="BMC Genomics">
        <title>Functional annotation of a divergent genome using sequence and structure-based similarity.</title>
        <authorList>
            <person name="Svedberg D."/>
            <person name="Winiger R.R."/>
            <person name="Berg A."/>
            <person name="Sharma H."/>
            <person name="Tellgren-Roth C."/>
            <person name="Debrunner-Vossbrinck B.A."/>
            <person name="Vossbrinck C.R."/>
            <person name="Barandun J."/>
        </authorList>
    </citation>
    <scope>NUCLEOTIDE SEQUENCE</scope>
    <source>
        <strain evidence="2">Illinois isolate</strain>
    </source>
</reference>
<gene>
    <name evidence="2" type="ORF">VNE69_06014</name>
</gene>
<dbReference type="EMBL" id="CP142731">
    <property type="protein sequence ID" value="WUR03690.1"/>
    <property type="molecule type" value="Genomic_DNA"/>
</dbReference>
<evidence type="ECO:0000313" key="2">
    <source>
        <dbReference type="EMBL" id="WUR03690.1"/>
    </source>
</evidence>
<sequence length="237" mass="27864">MIVNIKKITFVVVLLIFGLITWYSINPAKSSAKSSLQSDKISSLDIEDMFTVYKNVNKNNPEEHLSRSLFSNFVKALYYVSKLDIKSHIILFCLVDNANLYDKNKKVSVKLYITSDVKKALKKNEEFVEEFFSQHDNAINYLADEHFLPKMDQRNGKLVITFSQDVFDFYKNHCIEMISDLLHDSKYSDKFITKDLKEEISKKKWDLNNKKYSLIDVALSHWYCYIKSTKNIKVFYK</sequence>
<keyword evidence="1" id="KW-0812">Transmembrane</keyword>
<dbReference type="GeneID" id="90541511"/>
<keyword evidence="3" id="KW-1185">Reference proteome</keyword>
<proteinExistence type="predicted"/>
<evidence type="ECO:0000313" key="3">
    <source>
        <dbReference type="Proteomes" id="UP001334084"/>
    </source>
</evidence>
<keyword evidence="1" id="KW-0472">Membrane</keyword>
<evidence type="ECO:0000256" key="1">
    <source>
        <dbReference type="SAM" id="Phobius"/>
    </source>
</evidence>
<keyword evidence="1" id="KW-1133">Transmembrane helix</keyword>
<organism evidence="2 3">
    <name type="scientific">Vairimorpha necatrix</name>
    <dbReference type="NCBI Taxonomy" id="6039"/>
    <lineage>
        <taxon>Eukaryota</taxon>
        <taxon>Fungi</taxon>
        <taxon>Fungi incertae sedis</taxon>
        <taxon>Microsporidia</taxon>
        <taxon>Nosematidae</taxon>
        <taxon>Vairimorpha</taxon>
    </lineage>
</organism>